<evidence type="ECO:0000259" key="2">
    <source>
        <dbReference type="Pfam" id="PF09361"/>
    </source>
</evidence>
<evidence type="ECO:0000256" key="1">
    <source>
        <dbReference type="SAM" id="MobiDB-lite"/>
    </source>
</evidence>
<name>A0A2G8T077_9BURK</name>
<feature type="domain" description="Phasin" evidence="2">
    <location>
        <begin position="6"/>
        <end position="95"/>
    </location>
</feature>
<feature type="region of interest" description="Disordered" evidence="1">
    <location>
        <begin position="185"/>
        <end position="213"/>
    </location>
</feature>
<dbReference type="NCBIfam" id="TIGR01841">
    <property type="entry name" value="phasin"/>
    <property type="match status" value="1"/>
</dbReference>
<evidence type="ECO:0000313" key="3">
    <source>
        <dbReference type="EMBL" id="PIL39455.1"/>
    </source>
</evidence>
<dbReference type="Pfam" id="PF09361">
    <property type="entry name" value="Phasin_2"/>
    <property type="match status" value="1"/>
</dbReference>
<dbReference type="Proteomes" id="UP000228593">
    <property type="component" value="Unassembled WGS sequence"/>
</dbReference>
<keyword evidence="4" id="KW-1185">Reference proteome</keyword>
<proteinExistence type="predicted"/>
<protein>
    <recommendedName>
        <fullName evidence="2">Phasin domain-containing protein</fullName>
    </recommendedName>
</protein>
<dbReference type="RefSeq" id="WP_099916348.1">
    <property type="nucleotide sequence ID" value="NZ_BMHS01000012.1"/>
</dbReference>
<dbReference type="InterPro" id="IPR010127">
    <property type="entry name" value="Phasin_subfam-1"/>
</dbReference>
<dbReference type="InterPro" id="IPR018968">
    <property type="entry name" value="Phasin"/>
</dbReference>
<dbReference type="OrthoDB" id="8759666at2"/>
<dbReference type="AlphaFoldDB" id="A0A2G8T077"/>
<evidence type="ECO:0000313" key="4">
    <source>
        <dbReference type="Proteomes" id="UP000228593"/>
    </source>
</evidence>
<sequence>MSPFSEQFSQARKLQLETQLNFFRDLTGKAFESAEKLVALNLDTSRVSLDQSSNLVRQLISVKDPRDLFVLTGQTQSQFNSMLSYSRQLFGIATASLPGADFAAAPAAVLAAPAPQALAEKMPVAAAVVESTLVVETNHVVEATPIAQPKPVTKAVGNAQALMPSAASFPVPSSAQPIAVAPVKPVDAKPPAATPSIATAKAQAPGAKAARKK</sequence>
<reference evidence="3 4" key="1">
    <citation type="submission" date="2017-10" db="EMBL/GenBank/DDBJ databases">
        <title>Massilia psychrophilum sp. nov., a novel purple-pigmented bacterium isolated from Tianshan glacier, Xinjiang Municipality, China.</title>
        <authorList>
            <person name="Wang H."/>
        </authorList>
    </citation>
    <scope>NUCLEOTIDE SEQUENCE [LARGE SCALE GENOMIC DNA]</scope>
    <source>
        <strain evidence="3 4">JCM 30813</strain>
    </source>
</reference>
<dbReference type="EMBL" id="PDOB01000018">
    <property type="protein sequence ID" value="PIL39455.1"/>
    <property type="molecule type" value="Genomic_DNA"/>
</dbReference>
<accession>A0A2G8T077</accession>
<feature type="compositionally biased region" description="Low complexity" evidence="1">
    <location>
        <begin position="198"/>
        <end position="213"/>
    </location>
</feature>
<comment type="caution">
    <text evidence="3">The sequence shown here is derived from an EMBL/GenBank/DDBJ whole genome shotgun (WGS) entry which is preliminary data.</text>
</comment>
<gene>
    <name evidence="3" type="ORF">CR103_12640</name>
</gene>
<organism evidence="3 4">
    <name type="scientific">Massilia psychrophila</name>
    <dbReference type="NCBI Taxonomy" id="1603353"/>
    <lineage>
        <taxon>Bacteria</taxon>
        <taxon>Pseudomonadati</taxon>
        <taxon>Pseudomonadota</taxon>
        <taxon>Betaproteobacteria</taxon>
        <taxon>Burkholderiales</taxon>
        <taxon>Oxalobacteraceae</taxon>
        <taxon>Telluria group</taxon>
        <taxon>Massilia</taxon>
    </lineage>
</organism>